<accession>A0A8H6ZJL5</accession>
<dbReference type="AlphaFoldDB" id="A0A8H6ZJL5"/>
<reference evidence="2" key="1">
    <citation type="submission" date="2020-05" db="EMBL/GenBank/DDBJ databases">
        <title>Mycena genomes resolve the evolution of fungal bioluminescence.</title>
        <authorList>
            <person name="Tsai I.J."/>
        </authorList>
    </citation>
    <scope>NUCLEOTIDE SEQUENCE</scope>
    <source>
        <strain evidence="2">160909Yilan</strain>
    </source>
</reference>
<comment type="caution">
    <text evidence="2">The sequence shown here is derived from an EMBL/GenBank/DDBJ whole genome shotgun (WGS) entry which is preliminary data.</text>
</comment>
<dbReference type="InterPro" id="IPR036869">
    <property type="entry name" value="J_dom_sf"/>
</dbReference>
<dbReference type="InterPro" id="IPR001623">
    <property type="entry name" value="DnaJ_domain"/>
</dbReference>
<dbReference type="OrthoDB" id="442087at2759"/>
<dbReference type="PROSITE" id="PS50076">
    <property type="entry name" value="DNAJ_2"/>
    <property type="match status" value="1"/>
</dbReference>
<proteinExistence type="predicted"/>
<sequence>MSWNRASTAAMHATTRRDMLGDFSRSSVHEGPSIMASFPDYYRVLNIEQSATGLEIRTAYMKEALRTHPDRIPNASAAEKRKATEKFQAVGEAYYVLSDPTRRREYDAGLRSEYSKSSNTSPAEAEKPNADGIFAEIFAEVTLTCFVITAGSSRPFALVELPSAGFGFMVGSFPGILVGAAAGNRLGAVRDAKGKSVLAAFDDLDANHKAEILHALSLLVFGSATAL</sequence>
<dbReference type="Gene3D" id="1.10.287.110">
    <property type="entry name" value="DnaJ domain"/>
    <property type="match status" value="1"/>
</dbReference>
<dbReference type="InterPro" id="IPR050817">
    <property type="entry name" value="DjlA_DnaK_co-chaperone"/>
</dbReference>
<evidence type="ECO:0000313" key="2">
    <source>
        <dbReference type="EMBL" id="KAF7378514.1"/>
    </source>
</evidence>
<evidence type="ECO:0000313" key="3">
    <source>
        <dbReference type="Proteomes" id="UP000623467"/>
    </source>
</evidence>
<dbReference type="Proteomes" id="UP000623467">
    <property type="component" value="Unassembled WGS sequence"/>
</dbReference>
<dbReference type="CDD" id="cd06257">
    <property type="entry name" value="DnaJ"/>
    <property type="match status" value="1"/>
</dbReference>
<dbReference type="Pfam" id="PF00226">
    <property type="entry name" value="DnaJ"/>
    <property type="match status" value="1"/>
</dbReference>
<dbReference type="EMBL" id="JACAZH010000001">
    <property type="protein sequence ID" value="KAF7378514.1"/>
    <property type="molecule type" value="Genomic_DNA"/>
</dbReference>
<feature type="domain" description="J" evidence="1">
    <location>
        <begin position="40"/>
        <end position="110"/>
    </location>
</feature>
<dbReference type="SUPFAM" id="SSF46565">
    <property type="entry name" value="Chaperone J-domain"/>
    <property type="match status" value="1"/>
</dbReference>
<dbReference type="PRINTS" id="PR00625">
    <property type="entry name" value="JDOMAIN"/>
</dbReference>
<gene>
    <name evidence="2" type="ORF">MSAN_00279000</name>
</gene>
<dbReference type="PANTHER" id="PTHR24074">
    <property type="entry name" value="CO-CHAPERONE PROTEIN DJLA"/>
    <property type="match status" value="1"/>
</dbReference>
<evidence type="ECO:0000259" key="1">
    <source>
        <dbReference type="PROSITE" id="PS50076"/>
    </source>
</evidence>
<dbReference type="SMART" id="SM00271">
    <property type="entry name" value="DnaJ"/>
    <property type="match status" value="1"/>
</dbReference>
<protein>
    <submittedName>
        <fullName evidence="2">DnaJ-domain-containing protein</fullName>
    </submittedName>
</protein>
<organism evidence="2 3">
    <name type="scientific">Mycena sanguinolenta</name>
    <dbReference type="NCBI Taxonomy" id="230812"/>
    <lineage>
        <taxon>Eukaryota</taxon>
        <taxon>Fungi</taxon>
        <taxon>Dikarya</taxon>
        <taxon>Basidiomycota</taxon>
        <taxon>Agaricomycotina</taxon>
        <taxon>Agaricomycetes</taxon>
        <taxon>Agaricomycetidae</taxon>
        <taxon>Agaricales</taxon>
        <taxon>Marasmiineae</taxon>
        <taxon>Mycenaceae</taxon>
        <taxon>Mycena</taxon>
    </lineage>
</organism>
<name>A0A8H6ZJL5_9AGAR</name>
<keyword evidence="3" id="KW-1185">Reference proteome</keyword>